<evidence type="ECO:0000313" key="3">
    <source>
        <dbReference type="EMBL" id="MBM6878727.1"/>
    </source>
</evidence>
<dbReference type="CDD" id="cd16896">
    <property type="entry name" value="LT_Slt70-like"/>
    <property type="match status" value="1"/>
</dbReference>
<sequence>MIRFFTRLVKSLVKLILALCILGVLLYLFVLPRVLPLRYTQSVEHYAAEYGLEPSLVYAVIFCESGFHSEAVSTANAKGLMQITEDTGVWVAGQIDGLDATSVDLYDPDTNIRIGCKYLQWLLEKFDGNQETALAGYNAGHGKVAQWLADEEKSLDGITLAEIPYTETRTYVKKVELVKKLYEWIYRV</sequence>
<organism evidence="3 4">
    <name type="scientific">Anaerotignum lactatifermentans</name>
    <dbReference type="NCBI Taxonomy" id="160404"/>
    <lineage>
        <taxon>Bacteria</taxon>
        <taxon>Bacillati</taxon>
        <taxon>Bacillota</taxon>
        <taxon>Clostridia</taxon>
        <taxon>Lachnospirales</taxon>
        <taxon>Anaerotignaceae</taxon>
        <taxon>Anaerotignum</taxon>
    </lineage>
</organism>
<dbReference type="EMBL" id="JACSNV010000020">
    <property type="protein sequence ID" value="MBM6878727.1"/>
    <property type="molecule type" value="Genomic_DNA"/>
</dbReference>
<reference evidence="3 4" key="1">
    <citation type="journal article" date="2021" name="Sci. Rep.">
        <title>The distribution of antibiotic resistance genes in chicken gut microbiota commensals.</title>
        <authorList>
            <person name="Juricova H."/>
            <person name="Matiasovicova J."/>
            <person name="Kubasova T."/>
            <person name="Cejkova D."/>
            <person name="Rychlik I."/>
        </authorList>
    </citation>
    <scope>NUCLEOTIDE SEQUENCE [LARGE SCALE GENOMIC DNA]</scope>
    <source>
        <strain evidence="3 4">An431b</strain>
    </source>
</reference>
<proteinExistence type="predicted"/>
<dbReference type="PANTHER" id="PTHR37423:SF2">
    <property type="entry name" value="MEMBRANE-BOUND LYTIC MUREIN TRANSGLYCOSYLASE C"/>
    <property type="match status" value="1"/>
</dbReference>
<gene>
    <name evidence="3" type="ORF">H9X83_11260</name>
</gene>
<dbReference type="InterPro" id="IPR008258">
    <property type="entry name" value="Transglycosylase_SLT_dom_1"/>
</dbReference>
<keyword evidence="1" id="KW-0472">Membrane</keyword>
<feature type="transmembrane region" description="Helical" evidence="1">
    <location>
        <begin position="12"/>
        <end position="31"/>
    </location>
</feature>
<accession>A0ABS2GDN2</accession>
<dbReference type="PANTHER" id="PTHR37423">
    <property type="entry name" value="SOLUBLE LYTIC MUREIN TRANSGLYCOSYLASE-RELATED"/>
    <property type="match status" value="1"/>
</dbReference>
<comment type="caution">
    <text evidence="3">The sequence shown here is derived from an EMBL/GenBank/DDBJ whole genome shotgun (WGS) entry which is preliminary data.</text>
</comment>
<keyword evidence="1" id="KW-0812">Transmembrane</keyword>
<dbReference type="Proteomes" id="UP000729290">
    <property type="component" value="Unassembled WGS sequence"/>
</dbReference>
<dbReference type="SUPFAM" id="SSF53955">
    <property type="entry name" value="Lysozyme-like"/>
    <property type="match status" value="1"/>
</dbReference>
<dbReference type="Pfam" id="PF01464">
    <property type="entry name" value="SLT"/>
    <property type="match status" value="1"/>
</dbReference>
<evidence type="ECO:0000259" key="2">
    <source>
        <dbReference type="Pfam" id="PF01464"/>
    </source>
</evidence>
<evidence type="ECO:0000313" key="4">
    <source>
        <dbReference type="Proteomes" id="UP000729290"/>
    </source>
</evidence>
<feature type="domain" description="Transglycosylase SLT" evidence="2">
    <location>
        <begin position="44"/>
        <end position="153"/>
    </location>
</feature>
<evidence type="ECO:0000256" key="1">
    <source>
        <dbReference type="SAM" id="Phobius"/>
    </source>
</evidence>
<keyword evidence="4" id="KW-1185">Reference proteome</keyword>
<name>A0ABS2GDN2_9FIRM</name>
<dbReference type="RefSeq" id="WP_205134387.1">
    <property type="nucleotide sequence ID" value="NZ_JACSNT010000018.1"/>
</dbReference>
<dbReference type="Gene3D" id="1.10.530.10">
    <property type="match status" value="1"/>
</dbReference>
<dbReference type="InterPro" id="IPR023346">
    <property type="entry name" value="Lysozyme-like_dom_sf"/>
</dbReference>
<protein>
    <submittedName>
        <fullName evidence="3">Lytic transglycosylase domain-containing protein</fullName>
    </submittedName>
</protein>
<keyword evidence="1" id="KW-1133">Transmembrane helix</keyword>